<dbReference type="GeneID" id="94825264"/>
<accession>A0A1J4J7P7</accession>
<dbReference type="VEuPathDB" id="TrichDB:TRFO_02233"/>
<proteinExistence type="predicted"/>
<organism evidence="1 2">
    <name type="scientific">Tritrichomonas foetus</name>
    <dbReference type="NCBI Taxonomy" id="1144522"/>
    <lineage>
        <taxon>Eukaryota</taxon>
        <taxon>Metamonada</taxon>
        <taxon>Parabasalia</taxon>
        <taxon>Tritrichomonadida</taxon>
        <taxon>Tritrichomonadidae</taxon>
        <taxon>Tritrichomonas</taxon>
    </lineage>
</organism>
<dbReference type="OrthoDB" id="10577515at2759"/>
<gene>
    <name evidence="1" type="ORF">TRFO_02233</name>
</gene>
<evidence type="ECO:0008006" key="3">
    <source>
        <dbReference type="Google" id="ProtNLM"/>
    </source>
</evidence>
<reference evidence="1" key="1">
    <citation type="submission" date="2016-10" db="EMBL/GenBank/DDBJ databases">
        <authorList>
            <person name="Benchimol M."/>
            <person name="Almeida L.G."/>
            <person name="Vasconcelos A.T."/>
            <person name="Perreira-Neves A."/>
            <person name="Rosa I.A."/>
            <person name="Tasca T."/>
            <person name="Bogo M.R."/>
            <person name="de Souza W."/>
        </authorList>
    </citation>
    <scope>NUCLEOTIDE SEQUENCE [LARGE SCALE GENOMIC DNA]</scope>
    <source>
        <strain evidence="1">K</strain>
    </source>
</reference>
<dbReference type="EMBL" id="MLAK01001259">
    <property type="protein sequence ID" value="OHS95250.1"/>
    <property type="molecule type" value="Genomic_DNA"/>
</dbReference>
<dbReference type="Proteomes" id="UP000179807">
    <property type="component" value="Unassembled WGS sequence"/>
</dbReference>
<keyword evidence="2" id="KW-1185">Reference proteome</keyword>
<sequence length="153" mass="17776">MTSQNDNKALDIQVMAKMRDLGIFGHLNAHFLSDFAVAVQDSDLDSLKMYKDVKNTTDYQLAADFVIQYLKRHHLEYTLNAVSAETNDKIIPPKNITKDVLHFKSKDYFEEALNVYLQDGDQPSEIKEQNHERFREELKERLDSIKKAPRSTK</sequence>
<evidence type="ECO:0000313" key="2">
    <source>
        <dbReference type="Proteomes" id="UP000179807"/>
    </source>
</evidence>
<protein>
    <recommendedName>
        <fullName evidence="3">LisH domain-containing protein</fullName>
    </recommendedName>
</protein>
<dbReference type="RefSeq" id="XP_068348387.1">
    <property type="nucleotide sequence ID" value="XM_068490560.1"/>
</dbReference>
<comment type="caution">
    <text evidence="1">The sequence shown here is derived from an EMBL/GenBank/DDBJ whole genome shotgun (WGS) entry which is preliminary data.</text>
</comment>
<dbReference type="AlphaFoldDB" id="A0A1J4J7P7"/>
<evidence type="ECO:0000313" key="1">
    <source>
        <dbReference type="EMBL" id="OHS95250.1"/>
    </source>
</evidence>
<name>A0A1J4J7P7_9EUKA</name>